<sequence length="296" mass="32952">MDDGTAEAIRKWKEHRFRPTDLPFGEAVDSLTASQPLIEAHQSESRKTDWVICRAGTTTPASFVFAGVFAEADPYETGNLVPLKTALPPGLDDSANHAGYKAAYSYALDTYHDKELWEFQKALDTYMANLDGFNSRGVKRRTWQDGSTWHVRYWFRVPMFLTCETRGARPEAPPGLHAWVVAAHKKTKNYRANGVRPLVCGLENGRLKNIGECTPNVLEYGDVVSIVFSMVYVEDREDWGPVPMVTHVIRVQHANRETYPLTAAVIAADPVVDDGGLCVGAVVDGESVMMTERSRC</sequence>
<name>A0A371D4P5_9APHY</name>
<dbReference type="EMBL" id="KZ857418">
    <property type="protein sequence ID" value="RDX47462.1"/>
    <property type="molecule type" value="Genomic_DNA"/>
</dbReference>
<dbReference type="AlphaFoldDB" id="A0A371D4P5"/>
<accession>A0A371D4P5</accession>
<proteinExistence type="predicted"/>
<gene>
    <name evidence="1" type="ORF">OH76DRAFT_1354144</name>
</gene>
<dbReference type="Proteomes" id="UP000256964">
    <property type="component" value="Unassembled WGS sequence"/>
</dbReference>
<evidence type="ECO:0000313" key="1">
    <source>
        <dbReference type="EMBL" id="RDX47462.1"/>
    </source>
</evidence>
<evidence type="ECO:0000313" key="2">
    <source>
        <dbReference type="Proteomes" id="UP000256964"/>
    </source>
</evidence>
<dbReference type="OrthoDB" id="2747971at2759"/>
<reference evidence="1 2" key="1">
    <citation type="journal article" date="2018" name="Biotechnol. Biofuels">
        <title>Integrative visual omics of the white-rot fungus Polyporus brumalis exposes the biotechnological potential of its oxidative enzymes for delignifying raw plant biomass.</title>
        <authorList>
            <person name="Miyauchi S."/>
            <person name="Rancon A."/>
            <person name="Drula E."/>
            <person name="Hage H."/>
            <person name="Chaduli D."/>
            <person name="Favel A."/>
            <person name="Grisel S."/>
            <person name="Henrissat B."/>
            <person name="Herpoel-Gimbert I."/>
            <person name="Ruiz-Duenas F.J."/>
            <person name="Chevret D."/>
            <person name="Hainaut M."/>
            <person name="Lin J."/>
            <person name="Wang M."/>
            <person name="Pangilinan J."/>
            <person name="Lipzen A."/>
            <person name="Lesage-Meessen L."/>
            <person name="Navarro D."/>
            <person name="Riley R."/>
            <person name="Grigoriev I.V."/>
            <person name="Zhou S."/>
            <person name="Raouche S."/>
            <person name="Rosso M.N."/>
        </authorList>
    </citation>
    <scope>NUCLEOTIDE SEQUENCE [LARGE SCALE GENOMIC DNA]</scope>
    <source>
        <strain evidence="1 2">BRFM 1820</strain>
    </source>
</reference>
<keyword evidence="2" id="KW-1185">Reference proteome</keyword>
<organism evidence="1 2">
    <name type="scientific">Lentinus brumalis</name>
    <dbReference type="NCBI Taxonomy" id="2498619"/>
    <lineage>
        <taxon>Eukaryota</taxon>
        <taxon>Fungi</taxon>
        <taxon>Dikarya</taxon>
        <taxon>Basidiomycota</taxon>
        <taxon>Agaricomycotina</taxon>
        <taxon>Agaricomycetes</taxon>
        <taxon>Polyporales</taxon>
        <taxon>Polyporaceae</taxon>
        <taxon>Lentinus</taxon>
    </lineage>
</organism>
<dbReference type="STRING" id="139420.A0A371D4P5"/>
<protein>
    <submittedName>
        <fullName evidence="1">Uncharacterized protein</fullName>
    </submittedName>
</protein>